<protein>
    <submittedName>
        <fullName evidence="1">Serine protease</fullName>
    </submittedName>
</protein>
<keyword evidence="2" id="KW-1185">Reference proteome</keyword>
<dbReference type="OrthoDB" id="4696264at2"/>
<dbReference type="GO" id="GO:0008233">
    <property type="term" value="F:peptidase activity"/>
    <property type="evidence" value="ECO:0007669"/>
    <property type="project" value="UniProtKB-KW"/>
</dbReference>
<dbReference type="Gene3D" id="2.40.10.10">
    <property type="entry name" value="Trypsin-like serine proteases"/>
    <property type="match status" value="2"/>
</dbReference>
<keyword evidence="1" id="KW-0645">Protease</keyword>
<dbReference type="RefSeq" id="WP_103249828.1">
    <property type="nucleotide sequence ID" value="NZ_PPED02000001.1"/>
</dbReference>
<dbReference type="AlphaFoldDB" id="A0A316XGT0"/>
<gene>
    <name evidence="1" type="ORF">C1631_004895</name>
</gene>
<dbReference type="InterPro" id="IPR009003">
    <property type="entry name" value="Peptidase_S1_PA"/>
</dbReference>
<comment type="caution">
    <text evidence="1">The sequence shown here is derived from an EMBL/GenBank/DDBJ whole genome shotgun (WGS) entry which is preliminary data.</text>
</comment>
<name>A0A316XGT0_9FLAO</name>
<sequence length="267" mass="30162">MHHLTKCSLFLEFFLFESSPQPIAVGTGFTIQVINGTNYLITNWHNVTGKNAETGNSLSKNGHTDPEFMIVHFLKKDRINEWVKKKVYLIDENFNKLYLEHPRGKEIDVVAIKLPVYDDVDIHNCFDALTQQQFTKQVSDSCSIVGFPKGISTAGKLPIWKTGNIASELEIDHDERPMFLIDASTREGMSGSPVYCISKGETTFGDIVTMGHGTPTINFLGVYSGRIGTDIEIGRVFKESCIIEILRHHSHHPITQNRITSYTYIQR</sequence>
<dbReference type="SUPFAM" id="SSF50494">
    <property type="entry name" value="Trypsin-like serine proteases"/>
    <property type="match status" value="1"/>
</dbReference>
<dbReference type="Proteomes" id="UP000236594">
    <property type="component" value="Unassembled WGS sequence"/>
</dbReference>
<keyword evidence="1" id="KW-0378">Hydrolase</keyword>
<reference evidence="1 2" key="1">
    <citation type="submission" date="2018-04" db="EMBL/GenBank/DDBJ databases">
        <title>Draft Genome Sequence of Phosphate-Solubilizing Chryseobacterium sp. ISE14 that is a Biocontrol and Plant Growth-Promoting Rhizobacterium Isolated from Cucumber.</title>
        <authorList>
            <person name="Jeong J.-J."/>
            <person name="Sang M.K."/>
            <person name="Choi I.-G."/>
            <person name="Kim K.D."/>
        </authorList>
    </citation>
    <scope>NUCLEOTIDE SEQUENCE [LARGE SCALE GENOMIC DNA]</scope>
    <source>
        <strain evidence="1 2">ISE14</strain>
    </source>
</reference>
<proteinExistence type="predicted"/>
<evidence type="ECO:0000313" key="2">
    <source>
        <dbReference type="Proteomes" id="UP000236594"/>
    </source>
</evidence>
<organism evidence="1 2">
    <name type="scientific">Chryseobacterium phosphatilyticum</name>
    <dbReference type="NCBI Taxonomy" id="475075"/>
    <lineage>
        <taxon>Bacteria</taxon>
        <taxon>Pseudomonadati</taxon>
        <taxon>Bacteroidota</taxon>
        <taxon>Flavobacteriia</taxon>
        <taxon>Flavobacteriales</taxon>
        <taxon>Weeksellaceae</taxon>
        <taxon>Chryseobacterium group</taxon>
        <taxon>Chryseobacterium</taxon>
    </lineage>
</organism>
<dbReference type="GO" id="GO:0006508">
    <property type="term" value="P:proteolysis"/>
    <property type="evidence" value="ECO:0007669"/>
    <property type="project" value="UniProtKB-KW"/>
</dbReference>
<accession>A0A316XGT0</accession>
<evidence type="ECO:0000313" key="1">
    <source>
        <dbReference type="EMBL" id="PWN71956.1"/>
    </source>
</evidence>
<dbReference type="EMBL" id="PPED02000001">
    <property type="protein sequence ID" value="PWN71956.1"/>
    <property type="molecule type" value="Genomic_DNA"/>
</dbReference>
<dbReference type="Pfam" id="PF13365">
    <property type="entry name" value="Trypsin_2"/>
    <property type="match status" value="1"/>
</dbReference>
<dbReference type="InterPro" id="IPR043504">
    <property type="entry name" value="Peptidase_S1_PA_chymotrypsin"/>
</dbReference>